<keyword evidence="6 13" id="KW-0028">Amino-acid biosynthesis</keyword>
<dbReference type="Pfam" id="PF22615">
    <property type="entry name" value="IPMS_D2"/>
    <property type="match status" value="1"/>
</dbReference>
<dbReference type="Gene3D" id="1.10.10.60">
    <property type="entry name" value="Homeodomain-like"/>
    <property type="match status" value="2"/>
</dbReference>
<keyword evidence="13" id="KW-0963">Cytoplasm</keyword>
<dbReference type="InterPro" id="IPR036230">
    <property type="entry name" value="LeuA_allosteric_dom_sf"/>
</dbReference>
<dbReference type="Pfam" id="PF12833">
    <property type="entry name" value="HTH_18"/>
    <property type="match status" value="1"/>
</dbReference>
<evidence type="ECO:0000313" key="17">
    <source>
        <dbReference type="Proteomes" id="UP000647235"/>
    </source>
</evidence>
<name>A0ABR7ETY4_9FIRM</name>
<dbReference type="InterPro" id="IPR020449">
    <property type="entry name" value="Tscrpt_reg_AraC-type_HTH"/>
</dbReference>
<dbReference type="InterPro" id="IPR005668">
    <property type="entry name" value="IPM_Synthase"/>
</dbReference>
<keyword evidence="16" id="KW-0012">Acyltransferase</keyword>
<dbReference type="SUPFAM" id="SSF46689">
    <property type="entry name" value="Homeodomain-like"/>
    <property type="match status" value="1"/>
</dbReference>
<feature type="domain" description="Pyruvate carboxyltransferase" evidence="15">
    <location>
        <begin position="31"/>
        <end position="304"/>
    </location>
</feature>
<dbReference type="SMART" id="SM00917">
    <property type="entry name" value="LeuA_dimer"/>
    <property type="match status" value="1"/>
</dbReference>
<evidence type="ECO:0000256" key="11">
    <source>
        <dbReference type="ARBA" id="ARBA00023163"/>
    </source>
</evidence>
<dbReference type="Gene3D" id="3.30.160.270">
    <property type="match status" value="1"/>
</dbReference>
<reference evidence="16 17" key="1">
    <citation type="submission" date="2020-08" db="EMBL/GenBank/DDBJ databases">
        <title>Genome public.</title>
        <authorList>
            <person name="Liu C."/>
            <person name="Sun Q."/>
        </authorList>
    </citation>
    <scope>NUCLEOTIDE SEQUENCE [LARGE SCALE GENOMIC DNA]</scope>
    <source>
        <strain evidence="16 17">NSJ-36</strain>
    </source>
</reference>
<keyword evidence="11" id="KW-0804">Transcription</keyword>
<dbReference type="Pfam" id="PF00682">
    <property type="entry name" value="HMGL-like"/>
    <property type="match status" value="1"/>
</dbReference>
<organism evidence="16 17">
    <name type="scientific">Dorea hominis</name>
    <dbReference type="NCBI Taxonomy" id="2763040"/>
    <lineage>
        <taxon>Bacteria</taxon>
        <taxon>Bacillati</taxon>
        <taxon>Bacillota</taxon>
        <taxon>Clostridia</taxon>
        <taxon>Lachnospirales</taxon>
        <taxon>Lachnospiraceae</taxon>
        <taxon>Dorea</taxon>
    </lineage>
</organism>
<gene>
    <name evidence="13" type="primary">leuA</name>
    <name evidence="16" type="ORF">H8S07_05875</name>
</gene>
<dbReference type="InterPro" id="IPR013709">
    <property type="entry name" value="2-isopropylmalate_synth_dimer"/>
</dbReference>
<evidence type="ECO:0000259" key="15">
    <source>
        <dbReference type="PROSITE" id="PS50991"/>
    </source>
</evidence>
<feature type="region of interest" description="Regulatory domain" evidence="13">
    <location>
        <begin position="439"/>
        <end position="662"/>
    </location>
</feature>
<evidence type="ECO:0000256" key="9">
    <source>
        <dbReference type="ARBA" id="ARBA00023015"/>
    </source>
</evidence>
<keyword evidence="13" id="KW-0460">Magnesium</keyword>
<dbReference type="PROSITE" id="PS00041">
    <property type="entry name" value="HTH_ARAC_FAMILY_1"/>
    <property type="match status" value="1"/>
</dbReference>
<evidence type="ECO:0000256" key="5">
    <source>
        <dbReference type="ARBA" id="ARBA00022430"/>
    </source>
</evidence>
<feature type="binding site" evidence="13">
    <location>
        <position position="243"/>
    </location>
    <ligand>
        <name>Mg(2+)</name>
        <dbReference type="ChEBI" id="CHEBI:18420"/>
    </ligand>
</feature>
<evidence type="ECO:0000256" key="3">
    <source>
        <dbReference type="ARBA" id="ARBA00009767"/>
    </source>
</evidence>
<evidence type="ECO:0000256" key="1">
    <source>
        <dbReference type="ARBA" id="ARBA00000064"/>
    </source>
</evidence>
<dbReference type="SUPFAM" id="SSF51569">
    <property type="entry name" value="Aldolase"/>
    <property type="match status" value="1"/>
</dbReference>
<dbReference type="InterPro" id="IPR054692">
    <property type="entry name" value="LeuA-like_post-cat"/>
</dbReference>
<keyword evidence="9" id="KW-0805">Transcription regulation</keyword>
<dbReference type="InterPro" id="IPR018062">
    <property type="entry name" value="HTH_AraC-typ_CS"/>
</dbReference>
<dbReference type="InterPro" id="IPR018060">
    <property type="entry name" value="HTH_AraC"/>
</dbReference>
<feature type="binding site" evidence="13">
    <location>
        <position position="245"/>
    </location>
    <ligand>
        <name>Mg(2+)</name>
        <dbReference type="ChEBI" id="CHEBI:18420"/>
    </ligand>
</feature>
<dbReference type="SUPFAM" id="SSF110921">
    <property type="entry name" value="2-isopropylmalate synthase LeuA, allosteric (dimerisation) domain"/>
    <property type="match status" value="1"/>
</dbReference>
<keyword evidence="12 13" id="KW-0100">Branched-chain amino acid biosynthesis</keyword>
<dbReference type="InterPro" id="IPR039371">
    <property type="entry name" value="LeuA_N_DRE-TIM"/>
</dbReference>
<dbReference type="PANTHER" id="PTHR46911">
    <property type="match status" value="1"/>
</dbReference>
<dbReference type="PROSITE" id="PS00815">
    <property type="entry name" value="AIPM_HOMOCIT_SYNTH_1"/>
    <property type="match status" value="1"/>
</dbReference>
<dbReference type="PRINTS" id="PR00032">
    <property type="entry name" value="HTHARAC"/>
</dbReference>
<dbReference type="EC" id="2.3.3.13" evidence="4 13"/>
<evidence type="ECO:0000256" key="13">
    <source>
        <dbReference type="HAMAP-Rule" id="MF_00572"/>
    </source>
</evidence>
<keyword evidence="7 13" id="KW-0808">Transferase</keyword>
<feature type="binding site" evidence="13">
    <location>
        <position position="279"/>
    </location>
    <ligand>
        <name>Mg(2+)</name>
        <dbReference type="ChEBI" id="CHEBI:18420"/>
    </ligand>
</feature>
<feature type="binding site" evidence="13">
    <location>
        <position position="40"/>
    </location>
    <ligand>
        <name>Mg(2+)</name>
        <dbReference type="ChEBI" id="CHEBI:18420"/>
    </ligand>
</feature>
<dbReference type="SMART" id="SM00342">
    <property type="entry name" value="HTH_ARAC"/>
    <property type="match status" value="1"/>
</dbReference>
<evidence type="ECO:0000256" key="10">
    <source>
        <dbReference type="ARBA" id="ARBA00023125"/>
    </source>
</evidence>
<dbReference type="HAMAP" id="MF_00572">
    <property type="entry name" value="LeuA_type2"/>
    <property type="match status" value="1"/>
</dbReference>
<comment type="caution">
    <text evidence="16">The sequence shown here is derived from an EMBL/GenBank/DDBJ whole genome shotgun (WGS) entry which is preliminary data.</text>
</comment>
<dbReference type="RefSeq" id="WP_021861151.1">
    <property type="nucleotide sequence ID" value="NZ_JACOOY010000005.1"/>
</dbReference>
<dbReference type="CDD" id="cd07942">
    <property type="entry name" value="DRE_TIM_LeuA"/>
    <property type="match status" value="1"/>
</dbReference>
<comment type="pathway">
    <text evidence="2 13">Amino-acid biosynthesis; L-leucine biosynthesis; L-leucine from 3-methyl-2-oxobutanoate: step 1/4.</text>
</comment>
<evidence type="ECO:0000256" key="12">
    <source>
        <dbReference type="ARBA" id="ARBA00023304"/>
    </source>
</evidence>
<dbReference type="PANTHER" id="PTHR46911:SF1">
    <property type="entry name" value="2-ISOPROPYLMALATE SYNTHASE"/>
    <property type="match status" value="1"/>
</dbReference>
<dbReference type="Gene3D" id="3.20.20.70">
    <property type="entry name" value="Aldolase class I"/>
    <property type="match status" value="1"/>
</dbReference>
<dbReference type="InterPro" id="IPR000891">
    <property type="entry name" value="PYR_CT"/>
</dbReference>
<comment type="similarity">
    <text evidence="3 13">Belongs to the alpha-IPM synthase/homocitrate synthase family. LeuA type 2 subfamily.</text>
</comment>
<dbReference type="SUPFAM" id="SSF89000">
    <property type="entry name" value="post-HMGL domain-like"/>
    <property type="match status" value="1"/>
</dbReference>
<dbReference type="PROSITE" id="PS50991">
    <property type="entry name" value="PYR_CT"/>
    <property type="match status" value="1"/>
</dbReference>
<keyword evidence="5 13" id="KW-0432">Leucine biosynthesis</keyword>
<dbReference type="PROSITE" id="PS00816">
    <property type="entry name" value="AIPM_HOMOCIT_SYNTH_2"/>
    <property type="match status" value="1"/>
</dbReference>
<comment type="cofactor">
    <cofactor evidence="13">
        <name>Mg(2+)</name>
        <dbReference type="ChEBI" id="CHEBI:18420"/>
    </cofactor>
</comment>
<evidence type="ECO:0000256" key="6">
    <source>
        <dbReference type="ARBA" id="ARBA00022605"/>
    </source>
</evidence>
<evidence type="ECO:0000256" key="7">
    <source>
        <dbReference type="ARBA" id="ARBA00022679"/>
    </source>
</evidence>
<dbReference type="EMBL" id="JACOOY010000005">
    <property type="protein sequence ID" value="MBC5664807.1"/>
    <property type="molecule type" value="Genomic_DNA"/>
</dbReference>
<protein>
    <recommendedName>
        <fullName evidence="4 13">2-isopropylmalate synthase</fullName>
        <ecNumber evidence="4 13">2.3.3.13</ecNumber>
    </recommendedName>
    <alternativeName>
        <fullName evidence="13">Alpha-IPM synthase</fullName>
    </alternativeName>
    <alternativeName>
        <fullName evidence="13">Alpha-isopropylmalate synthase</fullName>
    </alternativeName>
</protein>
<evidence type="ECO:0000259" key="14">
    <source>
        <dbReference type="PROSITE" id="PS01124"/>
    </source>
</evidence>
<keyword evidence="17" id="KW-1185">Reference proteome</keyword>
<dbReference type="InterPro" id="IPR013785">
    <property type="entry name" value="Aldolase_TIM"/>
</dbReference>
<evidence type="ECO:0000256" key="4">
    <source>
        <dbReference type="ARBA" id="ARBA00012973"/>
    </source>
</evidence>
<comment type="subcellular location">
    <subcellularLocation>
        <location evidence="13">Cytoplasm</location>
    </subcellularLocation>
</comment>
<feature type="domain" description="HTH araC/xylS-type" evidence="14">
    <location>
        <begin position="564"/>
        <end position="661"/>
    </location>
</feature>
<comment type="subunit">
    <text evidence="13">Homodimer.</text>
</comment>
<keyword evidence="8 13" id="KW-0479">Metal-binding</keyword>
<evidence type="ECO:0000256" key="8">
    <source>
        <dbReference type="ARBA" id="ARBA00022723"/>
    </source>
</evidence>
<evidence type="ECO:0000256" key="2">
    <source>
        <dbReference type="ARBA" id="ARBA00004689"/>
    </source>
</evidence>
<dbReference type="Pfam" id="PF08502">
    <property type="entry name" value="LeuA_dimer"/>
    <property type="match status" value="1"/>
</dbReference>
<accession>A0ABR7ETY4</accession>
<proteinExistence type="inferred from homology"/>
<comment type="catalytic activity">
    <reaction evidence="1 13">
        <text>3-methyl-2-oxobutanoate + acetyl-CoA + H2O = (2S)-2-isopropylmalate + CoA + H(+)</text>
        <dbReference type="Rhea" id="RHEA:21524"/>
        <dbReference type="ChEBI" id="CHEBI:1178"/>
        <dbReference type="ChEBI" id="CHEBI:11851"/>
        <dbReference type="ChEBI" id="CHEBI:15377"/>
        <dbReference type="ChEBI" id="CHEBI:15378"/>
        <dbReference type="ChEBI" id="CHEBI:57287"/>
        <dbReference type="ChEBI" id="CHEBI:57288"/>
        <dbReference type="EC" id="2.3.3.13"/>
    </reaction>
</comment>
<dbReference type="InterPro" id="IPR009057">
    <property type="entry name" value="Homeodomain-like_sf"/>
</dbReference>
<dbReference type="Proteomes" id="UP000647235">
    <property type="component" value="Unassembled WGS sequence"/>
</dbReference>
<keyword evidence="10" id="KW-0238">DNA-binding</keyword>
<dbReference type="InterPro" id="IPR002034">
    <property type="entry name" value="AIPM/Hcit_synth_CS"/>
</dbReference>
<evidence type="ECO:0000313" key="16">
    <source>
        <dbReference type="EMBL" id="MBC5664807.1"/>
    </source>
</evidence>
<dbReference type="GO" id="GO:0003852">
    <property type="term" value="F:2-isopropylmalate synthase activity"/>
    <property type="evidence" value="ECO:0007669"/>
    <property type="project" value="UniProtKB-EC"/>
</dbReference>
<comment type="function">
    <text evidence="13">Catalyzes the condensation of the acetyl group of acetyl-CoA with 3-methyl-2-oxobutanoate (2-ketoisovalerate) to form 3-carboxy-3-hydroxy-4-methylpentanoate (2-isopropylmalate).</text>
</comment>
<dbReference type="NCBIfam" id="NF002991">
    <property type="entry name" value="PRK03739.1"/>
    <property type="match status" value="1"/>
</dbReference>
<sequence length="662" mass="75194">MKNYEKYQRSYFMPPEVTYDWAKKDHIEKPPIWCSVDLRDGNQALIEPMSLEEKLEFFQMLVDIGFKEIEVGFPAASETEYQFMRTLIERNMIPDDVTVQVLTQAREHIIKRTFEAVKGAPHAVVHLYNSTSVAQREQVFKKSKEEIKKIAVDGAELLLKLANETDGNFTFQYSPESFHGTEVDYAVEVCNAVLDVWKPTADNKAIINIPTTVENAMPHTFACQLEYVNKHLKYRDDVILCLHPHNDRGCGVATAELGMLAGADRIEGTLFGNGERTGNVDIVTMGMNMYSQGVDPGLDFSNMKEIRETYERLTRMHVYERQPYAGDLVFTAFSGSHQDAIAKGMQCREESKSNLWTVPYLPIDPRDVGREYDSDVIRINSQSGKGGVNYILKQSHGINLPQQMRAEVGYLVKDVSDKAHKELSPEWVYQIFSDNYINTKPVFHVDECHFKQTDGITAEVTINHQNENRTITAMGNGRLDAVSNALKQYFNVSYELSFYEEHSLTKGSSSKAVAYVGILCNGKPFWGVGIDADIIKASIEALTVAVNKLEDIGSADTCKDARMIEIMNYIQANYIDVTLDDLAEKFYLSKPYISKYIKEKSGMTFGELVKKIRMKKAKALLKSSNMTVENIALTVGYQNVEHFNRMFKKAYNMTPIQFRNQK</sequence>
<dbReference type="PROSITE" id="PS01124">
    <property type="entry name" value="HTH_ARAC_FAMILY_2"/>
    <property type="match status" value="1"/>
</dbReference>